<dbReference type="RefSeq" id="WP_262590693.1">
    <property type="nucleotide sequence ID" value="NZ_JAOQJQ010000001.1"/>
</dbReference>
<accession>A0ABT2THB0</accession>
<reference evidence="1 2" key="1">
    <citation type="journal article" date="2021" name="ISME Commun">
        <title>Automated analysis of genomic sequences facilitates high-throughput and comprehensive description of bacteria.</title>
        <authorList>
            <person name="Hitch T.C.A."/>
        </authorList>
    </citation>
    <scope>NUCLEOTIDE SEQUENCE [LARGE SCALE GENOMIC DNA]</scope>
    <source>
        <strain evidence="1 2">Sanger_109</strain>
    </source>
</reference>
<dbReference type="EMBL" id="JAOQJQ010000001">
    <property type="protein sequence ID" value="MCU6761565.1"/>
    <property type="molecule type" value="Genomic_DNA"/>
</dbReference>
<evidence type="ECO:0000313" key="2">
    <source>
        <dbReference type="Proteomes" id="UP001652442"/>
    </source>
</evidence>
<name>A0ABT2THB0_9FIRM</name>
<sequence>MYDKNWMKFEQSGKVSDYLSYCEKIQNRYDTDRQDVRNEDENIDGAELYTDRYGSDFHAGRGI</sequence>
<gene>
    <name evidence="1" type="ORF">OCV88_04320</name>
</gene>
<comment type="caution">
    <text evidence="1">The sequence shown here is derived from an EMBL/GenBank/DDBJ whole genome shotgun (WGS) entry which is preliminary data.</text>
</comment>
<proteinExistence type="predicted"/>
<protein>
    <submittedName>
        <fullName evidence="1">Uncharacterized protein</fullName>
    </submittedName>
</protein>
<keyword evidence="2" id="KW-1185">Reference proteome</keyword>
<dbReference type="Proteomes" id="UP001652442">
    <property type="component" value="Unassembled WGS sequence"/>
</dbReference>
<organism evidence="1 2">
    <name type="scientific">Brotonthovivens ammoniilytica</name>
    <dbReference type="NCBI Taxonomy" id="2981725"/>
    <lineage>
        <taxon>Bacteria</taxon>
        <taxon>Bacillati</taxon>
        <taxon>Bacillota</taxon>
        <taxon>Clostridia</taxon>
        <taxon>Lachnospirales</taxon>
        <taxon>Lachnospiraceae</taxon>
        <taxon>Brotonthovivens</taxon>
    </lineage>
</organism>
<evidence type="ECO:0000313" key="1">
    <source>
        <dbReference type="EMBL" id="MCU6761565.1"/>
    </source>
</evidence>